<dbReference type="PATRIC" id="fig|1227739.3.peg.2971"/>
<dbReference type="SUPFAM" id="SSF53448">
    <property type="entry name" value="Nucleotide-diphospho-sugar transferases"/>
    <property type="match status" value="2"/>
</dbReference>
<reference evidence="2 3" key="1">
    <citation type="submission" date="2014-01" db="EMBL/GenBank/DDBJ databases">
        <title>Complete genome sequence of ionizing-radiation resistance bacterium Hymenobacter swuensis DY53.</title>
        <authorList>
            <person name="Jung J.-H."/>
            <person name="Jeong S.-W."/>
            <person name="Joe M.-H."/>
            <person name="Cho y.-j."/>
            <person name="Kim M.-K."/>
            <person name="Lim S.-Y."/>
        </authorList>
    </citation>
    <scope>NUCLEOTIDE SEQUENCE [LARGE SCALE GENOMIC DNA]</scope>
    <source>
        <strain evidence="2 3">DY53</strain>
    </source>
</reference>
<dbReference type="Gene3D" id="3.90.550.10">
    <property type="entry name" value="Spore Coat Polysaccharide Biosynthesis Protein SpsA, Chain A"/>
    <property type="match status" value="2"/>
</dbReference>
<dbReference type="Pfam" id="PF00535">
    <property type="entry name" value="Glycos_transf_2"/>
    <property type="match status" value="2"/>
</dbReference>
<organism evidence="2 3">
    <name type="scientific">Hymenobacter swuensis DY53</name>
    <dbReference type="NCBI Taxonomy" id="1227739"/>
    <lineage>
        <taxon>Bacteria</taxon>
        <taxon>Pseudomonadati</taxon>
        <taxon>Bacteroidota</taxon>
        <taxon>Cytophagia</taxon>
        <taxon>Cytophagales</taxon>
        <taxon>Hymenobacteraceae</taxon>
        <taxon>Hymenobacter</taxon>
    </lineage>
</organism>
<keyword evidence="3" id="KW-1185">Reference proteome</keyword>
<evidence type="ECO:0000313" key="3">
    <source>
        <dbReference type="Proteomes" id="UP000019423"/>
    </source>
</evidence>
<evidence type="ECO:0000259" key="1">
    <source>
        <dbReference type="Pfam" id="PF00535"/>
    </source>
</evidence>
<gene>
    <name evidence="2" type="ORF">Hsw_2787</name>
</gene>
<dbReference type="eggNOG" id="COG1216">
    <property type="taxonomic scope" value="Bacteria"/>
</dbReference>
<feature type="domain" description="Glycosyltransferase 2-like" evidence="1">
    <location>
        <begin position="332"/>
        <end position="438"/>
    </location>
</feature>
<protein>
    <recommendedName>
        <fullName evidence="1">Glycosyltransferase 2-like domain-containing protein</fullName>
    </recommendedName>
</protein>
<dbReference type="eggNOG" id="COG0463">
    <property type="taxonomic scope" value="Bacteria"/>
</dbReference>
<dbReference type="InterPro" id="IPR001173">
    <property type="entry name" value="Glyco_trans_2-like"/>
</dbReference>
<accession>W8F2Y7</accession>
<dbReference type="RefSeq" id="WP_044002565.1">
    <property type="nucleotide sequence ID" value="NZ_CP007145.1"/>
</dbReference>
<dbReference type="HOGENOM" id="CLU_419074_0_0_10"/>
<dbReference type="PANTHER" id="PTHR43685:SF2">
    <property type="entry name" value="GLYCOSYLTRANSFERASE 2-LIKE DOMAIN-CONTAINING PROTEIN"/>
    <property type="match status" value="1"/>
</dbReference>
<dbReference type="STRING" id="1227739.Hsw_2787"/>
<name>W8F2Y7_9BACT</name>
<dbReference type="InterPro" id="IPR050834">
    <property type="entry name" value="Glycosyltransf_2"/>
</dbReference>
<dbReference type="Proteomes" id="UP000019423">
    <property type="component" value="Chromosome"/>
</dbReference>
<feature type="domain" description="Glycosyltransferase 2-like" evidence="1">
    <location>
        <begin position="8"/>
        <end position="125"/>
    </location>
</feature>
<dbReference type="CDD" id="cd04186">
    <property type="entry name" value="GT_2_like_c"/>
    <property type="match status" value="1"/>
</dbReference>
<dbReference type="EMBL" id="CP007145">
    <property type="protein sequence ID" value="AHJ98382.1"/>
    <property type="molecule type" value="Genomic_DNA"/>
</dbReference>
<dbReference type="CDD" id="cd00761">
    <property type="entry name" value="Glyco_tranf_GTA_type"/>
    <property type="match status" value="1"/>
</dbReference>
<dbReference type="OrthoDB" id="1334872at2"/>
<evidence type="ECO:0000313" key="2">
    <source>
        <dbReference type="EMBL" id="AHJ98382.1"/>
    </source>
</evidence>
<dbReference type="InterPro" id="IPR029044">
    <property type="entry name" value="Nucleotide-diphossugar_trans"/>
</dbReference>
<dbReference type="AlphaFoldDB" id="W8F2Y7"/>
<dbReference type="KEGG" id="hsw:Hsw_2787"/>
<sequence length="654" mass="73468">MPSVLLSVVTWNSADSIEACLRSVLIQSYPDFEVWVVDNNSHDDTCARVAALAATDTRVQLHTLPRNTGFCGGHNYSLDRTATELVLLVNPDVEMEPDYLARAVAAIDQDEQIGTVCGLLVQSHDADPRIDSAGMTALPDGRFSLRLHGQHLSEVGPLAATYVDGADGALPLFRRQFIDDLRVQGEFFDSRFFAHKEDWDIAWRGRLYGWRTLFEPACRALHPRQFLPANLRLRRRLSGAIKTDAVKNQWLLLLKNTTTSQIPRLVMRALPRQLGILGYSLLAERASLNAVGYLWRNWRDVLVSRQLVQERARRGWTPAPAASPPPKKPLLSICIPSYHRPELLARALRSVGPLPPEVELLVSDNSTANDFCGRMTYHVLREQPNACWHYYRNPPGGNATTNWQACVARARGRYILMLHDDDYLLPGGLTAILRVLHQCREQQHAVLFGVSIVDAHRHELQRQLPARSRWLAPDKAVEALLTNSSLVRVPALVVSKEAYLQAGGPDPSQEDTDDTDLWLRIFSRTGLQLEPACTAAYTVHEGALTTTMFQEQSIGLLLRIFQKARAQQLLPEPRLRRAAASFFHQFVLAGAYRALRSHDAAGARRVLRLLELPELRQFSVPLRWLPVRLGLGLAARFRWTPPAYDGASWLRPSV</sequence>
<proteinExistence type="predicted"/>
<dbReference type="PANTHER" id="PTHR43685">
    <property type="entry name" value="GLYCOSYLTRANSFERASE"/>
    <property type="match status" value="1"/>
</dbReference>